<evidence type="ECO:0000313" key="3">
    <source>
        <dbReference type="Proteomes" id="UP000619238"/>
    </source>
</evidence>
<keyword evidence="1" id="KW-0472">Membrane</keyword>
<keyword evidence="1" id="KW-1133">Transmembrane helix</keyword>
<evidence type="ECO:0000256" key="1">
    <source>
        <dbReference type="SAM" id="Phobius"/>
    </source>
</evidence>
<keyword evidence="3" id="KW-1185">Reference proteome</keyword>
<dbReference type="EMBL" id="JACGWS010000022">
    <property type="protein sequence ID" value="MBC8757584.1"/>
    <property type="molecule type" value="Genomic_DNA"/>
</dbReference>
<dbReference type="CDD" id="cd00229">
    <property type="entry name" value="SGNH_hydrolase"/>
    <property type="match status" value="1"/>
</dbReference>
<proteinExistence type="predicted"/>
<evidence type="ECO:0000313" key="2">
    <source>
        <dbReference type="EMBL" id="MBC8757584.1"/>
    </source>
</evidence>
<protein>
    <submittedName>
        <fullName evidence="2">SGNH/GDSL hydrolase family protein</fullName>
    </submittedName>
</protein>
<dbReference type="InterPro" id="IPR001087">
    <property type="entry name" value="GDSL"/>
</dbReference>
<keyword evidence="1" id="KW-0812">Transmembrane</keyword>
<dbReference type="GO" id="GO:0016787">
    <property type="term" value="F:hydrolase activity"/>
    <property type="evidence" value="ECO:0007669"/>
    <property type="project" value="UniProtKB-KW"/>
</dbReference>
<accession>A0ABR7QGB9</accession>
<name>A0ABR7QGB9_9FLAO</name>
<keyword evidence="2" id="KW-0378">Hydrolase</keyword>
<reference evidence="2 3" key="1">
    <citation type="submission" date="2020-07" db="EMBL/GenBank/DDBJ databases">
        <title>Description of Kordia aestuariivivens sp. nov., isolated from a tidal flat.</title>
        <authorList>
            <person name="Park S."/>
            <person name="Yoon J.-H."/>
        </authorList>
    </citation>
    <scope>NUCLEOTIDE SEQUENCE [LARGE SCALE GENOMIC DNA]</scope>
    <source>
        <strain evidence="2 3">YSTF-M3</strain>
    </source>
</reference>
<dbReference type="Proteomes" id="UP000619238">
    <property type="component" value="Unassembled WGS sequence"/>
</dbReference>
<comment type="caution">
    <text evidence="2">The sequence shown here is derived from an EMBL/GenBank/DDBJ whole genome shotgun (WGS) entry which is preliminary data.</text>
</comment>
<dbReference type="InterPro" id="IPR036514">
    <property type="entry name" value="SGNH_hydro_sf"/>
</dbReference>
<sequence length="358" mass="41804">MKRLRLLLINFCVLIGLLLIVSIITYFIAAHRIQSFFEMTGPNQVAYLQKDSLAMFVHIPDIKIYDNWGTPQQKLTTERRTNNLGFREDDDIVEKQQNEYRILVTGDSHTDGVLKHNPQSFVNVWEEKLNASDSISYYNCINGGVGYYTFRNYLGFLKKYKHLKPNMYVINVFTGNDFREAPIFEDDRTNVANVFKNTYTRLKKRFYSAEKKAIPFTQGIEQTLYFYSFPGEKEKSLNLAKKYMLKIKELCAQENIQLVVTLLPSKIETNPAFKSKIQSLFNLDTSAIKANEKLTNEFIEWLNTEHIVNINLKAPLEQATEKVFWDEDLHINPKAHRIIGEFLFEKVLLSTLHKHHIQ</sequence>
<feature type="transmembrane region" description="Helical" evidence="1">
    <location>
        <begin position="7"/>
        <end position="29"/>
    </location>
</feature>
<gene>
    <name evidence="2" type="ORF">H2O64_23150</name>
</gene>
<dbReference type="Pfam" id="PF00657">
    <property type="entry name" value="Lipase_GDSL"/>
    <property type="match status" value="1"/>
</dbReference>
<dbReference type="RefSeq" id="WP_187564625.1">
    <property type="nucleotide sequence ID" value="NZ_JACGWS010000022.1"/>
</dbReference>
<organism evidence="2 3">
    <name type="scientific">Kordia aestuariivivens</name>
    <dbReference type="NCBI Taxonomy" id="2759037"/>
    <lineage>
        <taxon>Bacteria</taxon>
        <taxon>Pseudomonadati</taxon>
        <taxon>Bacteroidota</taxon>
        <taxon>Flavobacteriia</taxon>
        <taxon>Flavobacteriales</taxon>
        <taxon>Flavobacteriaceae</taxon>
        <taxon>Kordia</taxon>
    </lineage>
</organism>
<dbReference type="SUPFAM" id="SSF52266">
    <property type="entry name" value="SGNH hydrolase"/>
    <property type="match status" value="1"/>
</dbReference>
<dbReference type="Gene3D" id="3.40.50.1110">
    <property type="entry name" value="SGNH hydrolase"/>
    <property type="match status" value="1"/>
</dbReference>